<dbReference type="Pfam" id="PF03747">
    <property type="entry name" value="ADP_ribosyl_GH"/>
    <property type="match status" value="2"/>
</dbReference>
<dbReference type="Proteomes" id="UP000690515">
    <property type="component" value="Unassembled WGS sequence"/>
</dbReference>
<comment type="caution">
    <text evidence="1">The sequence shown here is derived from an EMBL/GenBank/DDBJ whole genome shotgun (WGS) entry which is preliminary data.</text>
</comment>
<dbReference type="InterPro" id="IPR050792">
    <property type="entry name" value="ADP-ribosylglycohydrolase"/>
</dbReference>
<reference evidence="1 2" key="1">
    <citation type="submission" date="2021-04" db="EMBL/GenBank/DDBJ databases">
        <authorList>
            <person name="Pira H."/>
            <person name="Risdian C."/>
            <person name="Wink J."/>
        </authorList>
    </citation>
    <scope>NUCLEOTIDE SEQUENCE [LARGE SCALE GENOMIC DNA]</scope>
    <source>
        <strain evidence="1 2">WH53</strain>
    </source>
</reference>
<organism evidence="1 2">
    <name type="scientific">Zooshikella harenae</name>
    <dbReference type="NCBI Taxonomy" id="2827238"/>
    <lineage>
        <taxon>Bacteria</taxon>
        <taxon>Pseudomonadati</taxon>
        <taxon>Pseudomonadota</taxon>
        <taxon>Gammaproteobacteria</taxon>
        <taxon>Oceanospirillales</taxon>
        <taxon>Zooshikellaceae</taxon>
        <taxon>Zooshikella</taxon>
    </lineage>
</organism>
<dbReference type="InterPro" id="IPR005502">
    <property type="entry name" value="Ribosyl_crysJ1"/>
</dbReference>
<sequence>MTVGVSVKDRIKGALVGLACGDAVGTTLEFKPKGSFTPIKDMVGGGPFNLEKGQWTDDTSMALCLAHSLLYQKGFDPTDQMNRYCNWYQHGYMSCNGECFDIGITVTKALNQYLKTNNPFCGSEDKYSSGNGSLMRLAPIPIFYQSNYEQCIFYAGESSRTTDASVECIEACKLFASLILSAFESDKKIEGIAHSKFIDFNYDDNQGSGYVVESLNSALWCFFNSNSFEESILLAANLGNDADTTAAICGQIAGAFYGFSAIPKHWREGIYMAKEIENLAIDLYQTGKDSV</sequence>
<dbReference type="PANTHER" id="PTHR16222:SF12">
    <property type="entry name" value="ADP-RIBOSYLGLYCOHYDROLASE-RELATED"/>
    <property type="match status" value="1"/>
</dbReference>
<evidence type="ECO:0000313" key="1">
    <source>
        <dbReference type="EMBL" id="MBU2710499.1"/>
    </source>
</evidence>
<protein>
    <submittedName>
        <fullName evidence="1">ADP-ribosylglycohydrolase family protein</fullName>
    </submittedName>
</protein>
<dbReference type="Gene3D" id="1.10.4080.10">
    <property type="entry name" value="ADP-ribosylation/Crystallin J1"/>
    <property type="match status" value="1"/>
</dbReference>
<accession>A0ABS5Z8Y1</accession>
<proteinExistence type="predicted"/>
<name>A0ABS5Z8Y1_9GAMM</name>
<dbReference type="PANTHER" id="PTHR16222">
    <property type="entry name" value="ADP-RIBOSYLGLYCOHYDROLASE"/>
    <property type="match status" value="1"/>
</dbReference>
<keyword evidence="2" id="KW-1185">Reference proteome</keyword>
<evidence type="ECO:0000313" key="2">
    <source>
        <dbReference type="Proteomes" id="UP000690515"/>
    </source>
</evidence>
<dbReference type="SUPFAM" id="SSF101478">
    <property type="entry name" value="ADP-ribosylglycohydrolase"/>
    <property type="match status" value="1"/>
</dbReference>
<dbReference type="EMBL" id="JAGSOY010000007">
    <property type="protein sequence ID" value="MBU2710499.1"/>
    <property type="molecule type" value="Genomic_DNA"/>
</dbReference>
<gene>
    <name evidence="1" type="ORF">KCG35_05465</name>
</gene>
<dbReference type="InterPro" id="IPR036705">
    <property type="entry name" value="Ribosyl_crysJ1_sf"/>
</dbReference>